<keyword evidence="3" id="KW-1185">Reference proteome</keyword>
<dbReference type="GO" id="GO:0016787">
    <property type="term" value="F:hydrolase activity"/>
    <property type="evidence" value="ECO:0007669"/>
    <property type="project" value="UniProtKB-KW"/>
</dbReference>
<dbReference type="InterPro" id="IPR050228">
    <property type="entry name" value="Carboxylesterase_BioH"/>
</dbReference>
<dbReference type="Gene3D" id="3.40.50.1820">
    <property type="entry name" value="alpha/beta hydrolase"/>
    <property type="match status" value="1"/>
</dbReference>
<dbReference type="PANTHER" id="PTHR43194">
    <property type="entry name" value="HYDROLASE ALPHA/BETA FOLD FAMILY"/>
    <property type="match status" value="1"/>
</dbReference>
<evidence type="ECO:0000259" key="1">
    <source>
        <dbReference type="Pfam" id="PF00561"/>
    </source>
</evidence>
<keyword evidence="2" id="KW-0378">Hydrolase</keyword>
<comment type="caution">
    <text evidence="2">The sequence shown here is derived from an EMBL/GenBank/DDBJ whole genome shotgun (WGS) entry which is preliminary data.</text>
</comment>
<sequence length="262" mass="29258">MSDRGQVRPVRSEAVYSTVSWAQFDGVRLAYRDTVVGDGVPVVLVHGMGGDGHTWQRFARALVRTGRRVVVPDLRGHGRSSHTSSYLFAEFGADVLRLCEYLALSRVDLVGHSLGGFAVSCIAQERPDMVRNLVIEECPLPLRSGTEEMKLTRRFPTAAELWHATSSLVRHPRAVLAFDRAMTGTALEQFRKPHPEWWERLPDITARTLFLRGGPGGMVDPEKLDTLRTTIPDCTVRTFTCGHSIHRDRYHPFAAAVLPFLA</sequence>
<proteinExistence type="predicted"/>
<gene>
    <name evidence="2" type="ORF">B0T46_12660</name>
</gene>
<dbReference type="OrthoDB" id="63519at2"/>
<dbReference type="AlphaFoldDB" id="A0A1W0B8J7"/>
<dbReference type="RefSeq" id="WP_077117000.1">
    <property type="nucleotide sequence ID" value="NZ_LOKT01000008.1"/>
</dbReference>
<evidence type="ECO:0000313" key="2">
    <source>
        <dbReference type="EMBL" id="ONM48389.1"/>
    </source>
</evidence>
<dbReference type="Pfam" id="PF00561">
    <property type="entry name" value="Abhydrolase_1"/>
    <property type="match status" value="1"/>
</dbReference>
<dbReference type="PANTHER" id="PTHR43194:SF2">
    <property type="entry name" value="PEROXISOMAL MEMBRANE PROTEIN LPX1"/>
    <property type="match status" value="1"/>
</dbReference>
<dbReference type="STRING" id="1538463.B0T36_13675"/>
<dbReference type="PRINTS" id="PR00111">
    <property type="entry name" value="ABHYDROLASE"/>
</dbReference>
<reference evidence="2 3" key="1">
    <citation type="journal article" date="2016" name="Antonie Van Leeuwenhoek">
        <title>Nocardia donostiensis sp. nov., isolated from human respiratory specimens.</title>
        <authorList>
            <person name="Ercibengoa M."/>
            <person name="Bell M."/>
            <person name="Marimon J.M."/>
            <person name="Humrighouse B."/>
            <person name="Klenk H.P."/>
            <person name="Potter G."/>
            <person name="Perez-Trallero E."/>
        </authorList>
    </citation>
    <scope>NUCLEOTIDE SEQUENCE [LARGE SCALE GENOMIC DNA]</scope>
    <source>
        <strain evidence="2 3">X1655</strain>
    </source>
</reference>
<organism evidence="2 3">
    <name type="scientific">Nocardia donostiensis</name>
    <dbReference type="NCBI Taxonomy" id="1538463"/>
    <lineage>
        <taxon>Bacteria</taxon>
        <taxon>Bacillati</taxon>
        <taxon>Actinomycetota</taxon>
        <taxon>Actinomycetes</taxon>
        <taxon>Mycobacteriales</taxon>
        <taxon>Nocardiaceae</taxon>
        <taxon>Nocardia</taxon>
    </lineage>
</organism>
<dbReference type="Proteomes" id="UP000188836">
    <property type="component" value="Unassembled WGS sequence"/>
</dbReference>
<evidence type="ECO:0000313" key="3">
    <source>
        <dbReference type="Proteomes" id="UP000188836"/>
    </source>
</evidence>
<dbReference type="EMBL" id="MUMY01000010">
    <property type="protein sequence ID" value="ONM48389.1"/>
    <property type="molecule type" value="Genomic_DNA"/>
</dbReference>
<protein>
    <submittedName>
        <fullName evidence="2">Alpha/beta hydrolase</fullName>
    </submittedName>
</protein>
<accession>A0A1W0B8J7</accession>
<dbReference type="InterPro" id="IPR000073">
    <property type="entry name" value="AB_hydrolase_1"/>
</dbReference>
<dbReference type="InterPro" id="IPR029058">
    <property type="entry name" value="AB_hydrolase_fold"/>
</dbReference>
<name>A0A1W0B8J7_9NOCA</name>
<feature type="domain" description="AB hydrolase-1" evidence="1">
    <location>
        <begin position="41"/>
        <end position="136"/>
    </location>
</feature>
<dbReference type="SUPFAM" id="SSF53474">
    <property type="entry name" value="alpha/beta-Hydrolases"/>
    <property type="match status" value="1"/>
</dbReference>